<evidence type="ECO:0000256" key="1">
    <source>
        <dbReference type="ARBA" id="ARBA00022723"/>
    </source>
</evidence>
<dbReference type="EMBL" id="LXEN01000005">
    <property type="protein sequence ID" value="OAT39155.1"/>
    <property type="molecule type" value="Genomic_DNA"/>
</dbReference>
<comment type="caution">
    <text evidence="6">The sequence shown here is derived from an EMBL/GenBank/DDBJ whole genome shotgun (WGS) entry which is preliminary data.</text>
</comment>
<organism evidence="6 7">
    <name type="scientific">Proteus myxofaciens ATCC 19692</name>
    <dbReference type="NCBI Taxonomy" id="1354337"/>
    <lineage>
        <taxon>Bacteria</taxon>
        <taxon>Pseudomonadati</taxon>
        <taxon>Pseudomonadota</taxon>
        <taxon>Gammaproteobacteria</taxon>
        <taxon>Enterobacterales</taxon>
        <taxon>Morganellaceae</taxon>
        <taxon>Proteus</taxon>
    </lineage>
</organism>
<evidence type="ECO:0000313" key="7">
    <source>
        <dbReference type="Proteomes" id="UP000094023"/>
    </source>
</evidence>
<dbReference type="NCBIfam" id="TIGR02419">
    <property type="entry name" value="C4_traR_proteo"/>
    <property type="match status" value="1"/>
</dbReference>
<dbReference type="Proteomes" id="UP000094023">
    <property type="component" value="Unassembled WGS sequence"/>
</dbReference>
<dbReference type="InterPro" id="IPR000962">
    <property type="entry name" value="Znf_DskA_TraR"/>
</dbReference>
<evidence type="ECO:0000259" key="5">
    <source>
        <dbReference type="Pfam" id="PF01258"/>
    </source>
</evidence>
<dbReference type="SUPFAM" id="SSF57716">
    <property type="entry name" value="Glucocorticoid receptor-like (DNA-binding domain)"/>
    <property type="match status" value="1"/>
</dbReference>
<dbReference type="OrthoDB" id="962301at2"/>
<feature type="zinc finger region" description="dksA C4-type" evidence="4">
    <location>
        <begin position="35"/>
        <end position="59"/>
    </location>
</feature>
<sequence>MSDAVDRANEYAELVLEQNIQATRKAIKSVSAFECENCDHPIPQARRQAVIGCTLCIDCQILLELKEKHYHSI</sequence>
<dbReference type="Gene3D" id="1.20.120.910">
    <property type="entry name" value="DksA, coiled-coil domain"/>
    <property type="match status" value="1"/>
</dbReference>
<feature type="domain" description="Zinc finger DksA/TraR C4-type" evidence="5">
    <location>
        <begin position="35"/>
        <end position="61"/>
    </location>
</feature>
<name>A0A198GQK8_9GAMM</name>
<protein>
    <submittedName>
        <fullName evidence="6">Phage protein</fullName>
    </submittedName>
</protein>
<proteinExistence type="predicted"/>
<keyword evidence="3" id="KW-0862">Zinc</keyword>
<dbReference type="AlphaFoldDB" id="A0A198GQK8"/>
<evidence type="ECO:0000313" key="6">
    <source>
        <dbReference type="EMBL" id="OAT39155.1"/>
    </source>
</evidence>
<dbReference type="Pfam" id="PF01258">
    <property type="entry name" value="zf-dskA_traR"/>
    <property type="match status" value="1"/>
</dbReference>
<evidence type="ECO:0000256" key="3">
    <source>
        <dbReference type="ARBA" id="ARBA00022833"/>
    </source>
</evidence>
<dbReference type="GO" id="GO:1900378">
    <property type="term" value="P:positive regulation of secondary metabolite biosynthetic process"/>
    <property type="evidence" value="ECO:0007669"/>
    <property type="project" value="TreeGrafter"/>
</dbReference>
<dbReference type="PANTHER" id="PTHR38777">
    <property type="entry name" value="FELS-2 PROPHAGE PROTEIN"/>
    <property type="match status" value="1"/>
</dbReference>
<dbReference type="PANTHER" id="PTHR38777:SF1">
    <property type="entry name" value="DNAK SUPPRESSOR PROTEIN"/>
    <property type="match status" value="1"/>
</dbReference>
<reference evidence="6 7" key="1">
    <citation type="submission" date="2016-04" db="EMBL/GenBank/DDBJ databases">
        <title>ATOL: Assembling a taxonomically balanced genome-scale reconstruction of the evolutionary history of the Enterobacteriaceae.</title>
        <authorList>
            <person name="Plunkett G.III."/>
            <person name="Neeno-Eckwall E.C."/>
            <person name="Glasner J.D."/>
            <person name="Perna N.T."/>
        </authorList>
    </citation>
    <scope>NUCLEOTIDE SEQUENCE [LARGE SCALE GENOMIC DNA]</scope>
    <source>
        <strain evidence="6 7">ATCC 19692</strain>
    </source>
</reference>
<keyword evidence="7" id="KW-1185">Reference proteome</keyword>
<evidence type="ECO:0000256" key="4">
    <source>
        <dbReference type="PROSITE-ProRule" id="PRU00510"/>
    </source>
</evidence>
<dbReference type="RefSeq" id="WP_066745392.1">
    <property type="nucleotide sequence ID" value="NZ_LXEN01000005.1"/>
</dbReference>
<keyword evidence="1" id="KW-0479">Metal-binding</keyword>
<dbReference type="PROSITE" id="PS51128">
    <property type="entry name" value="ZF_DKSA_2"/>
    <property type="match status" value="1"/>
</dbReference>
<dbReference type="GO" id="GO:0008270">
    <property type="term" value="F:zinc ion binding"/>
    <property type="evidence" value="ECO:0007669"/>
    <property type="project" value="UniProtKB-KW"/>
</dbReference>
<dbReference type="InterPro" id="IPR012783">
    <property type="entry name" value="Znf_C4_TraR"/>
</dbReference>
<accession>A0A198GQK8</accession>
<gene>
    <name evidence="6" type="ORF">M983_0105</name>
</gene>
<keyword evidence="2" id="KW-0863">Zinc-finger</keyword>
<evidence type="ECO:0000256" key="2">
    <source>
        <dbReference type="ARBA" id="ARBA00022771"/>
    </source>
</evidence>
<dbReference type="STRING" id="1354337.M983_0105"/>